<dbReference type="InterPro" id="IPR021137">
    <property type="entry name" value="Ribosomal_bL35-like"/>
</dbReference>
<name>A0A1Y2FWR8_9BASI</name>
<dbReference type="PANTHER" id="PTHR33343:SF1">
    <property type="entry name" value="LARGE RIBOSOMAL SUBUNIT PROTEIN BL35M"/>
    <property type="match status" value="1"/>
</dbReference>
<dbReference type="SUPFAM" id="SSF143034">
    <property type="entry name" value="L35p-like"/>
    <property type="match status" value="1"/>
</dbReference>
<comment type="similarity">
    <text evidence="1 4">Belongs to the bacterial ribosomal protein bL35 family.</text>
</comment>
<keyword evidence="3 4" id="KW-0687">Ribonucleoprotein</keyword>
<dbReference type="EMBL" id="MCGR01000010">
    <property type="protein sequence ID" value="ORY88482.1"/>
    <property type="molecule type" value="Genomic_DNA"/>
</dbReference>
<dbReference type="Pfam" id="PF01632">
    <property type="entry name" value="Ribosomal_L35p"/>
    <property type="match status" value="1"/>
</dbReference>
<dbReference type="InterPro" id="IPR001706">
    <property type="entry name" value="Ribosomal_bL35"/>
</dbReference>
<reference evidence="5 6" key="1">
    <citation type="submission" date="2016-07" db="EMBL/GenBank/DDBJ databases">
        <title>Pervasive Adenine N6-methylation of Active Genes in Fungi.</title>
        <authorList>
            <consortium name="DOE Joint Genome Institute"/>
            <person name="Mondo S.J."/>
            <person name="Dannebaum R.O."/>
            <person name="Kuo R.C."/>
            <person name="Labutti K."/>
            <person name="Haridas S."/>
            <person name="Kuo A."/>
            <person name="Salamov A."/>
            <person name="Ahrendt S.R."/>
            <person name="Lipzen A."/>
            <person name="Sullivan W."/>
            <person name="Andreopoulos W.B."/>
            <person name="Clum A."/>
            <person name="Lindquist E."/>
            <person name="Daum C."/>
            <person name="Ramamoorthy G.K."/>
            <person name="Gryganskyi A."/>
            <person name="Culley D."/>
            <person name="Magnuson J.K."/>
            <person name="James T.Y."/>
            <person name="O'Malley M.A."/>
            <person name="Stajich J.E."/>
            <person name="Spatafora J.W."/>
            <person name="Visel A."/>
            <person name="Grigoriev I.V."/>
        </authorList>
    </citation>
    <scope>NUCLEOTIDE SEQUENCE [LARGE SCALE GENOMIC DNA]</scope>
    <source>
        <strain evidence="5 6">62-1032</strain>
    </source>
</reference>
<dbReference type="PANTHER" id="PTHR33343">
    <property type="entry name" value="54S RIBOSOMAL PROTEIN BL35M"/>
    <property type="match status" value="1"/>
</dbReference>
<evidence type="ECO:0000313" key="6">
    <source>
        <dbReference type="Proteomes" id="UP000193467"/>
    </source>
</evidence>
<dbReference type="InParanoid" id="A0A1Y2FWR8"/>
<sequence length="118" mass="13001">MSFLARMLPRLRSGPCSAAAATAPTAFPSFSLLSQTRAFSSSPVAALTRKPTKIKLKTHKGAAKRWIAIANGNFKRSKTGRVHLNSHMSPTRLNRLGEPAYARPIEKKLLRRLMPYGN</sequence>
<evidence type="ECO:0000256" key="2">
    <source>
        <dbReference type="ARBA" id="ARBA00022980"/>
    </source>
</evidence>
<dbReference type="GO" id="GO:0006412">
    <property type="term" value="P:translation"/>
    <property type="evidence" value="ECO:0007669"/>
    <property type="project" value="InterPro"/>
</dbReference>
<protein>
    <recommendedName>
        <fullName evidence="4">50S ribosomal protein L35</fullName>
    </recommendedName>
</protein>
<dbReference type="STRING" id="106004.A0A1Y2FWR8"/>
<evidence type="ECO:0000313" key="5">
    <source>
        <dbReference type="EMBL" id="ORY88482.1"/>
    </source>
</evidence>
<proteinExistence type="inferred from homology"/>
<organism evidence="5 6">
    <name type="scientific">Leucosporidium creatinivorum</name>
    <dbReference type="NCBI Taxonomy" id="106004"/>
    <lineage>
        <taxon>Eukaryota</taxon>
        <taxon>Fungi</taxon>
        <taxon>Dikarya</taxon>
        <taxon>Basidiomycota</taxon>
        <taxon>Pucciniomycotina</taxon>
        <taxon>Microbotryomycetes</taxon>
        <taxon>Leucosporidiales</taxon>
        <taxon>Leucosporidium</taxon>
    </lineage>
</organism>
<dbReference type="InterPro" id="IPR037229">
    <property type="entry name" value="Ribosomal_bL35_sf"/>
</dbReference>
<gene>
    <name evidence="5" type="ORF">BCR35DRAFT_350995</name>
</gene>
<dbReference type="GO" id="GO:0015934">
    <property type="term" value="C:large ribosomal subunit"/>
    <property type="evidence" value="ECO:0007669"/>
    <property type="project" value="TreeGrafter"/>
</dbReference>
<dbReference type="PRINTS" id="PR00064">
    <property type="entry name" value="RIBOSOMALL35"/>
</dbReference>
<keyword evidence="6" id="KW-1185">Reference proteome</keyword>
<dbReference type="GO" id="GO:0003735">
    <property type="term" value="F:structural constituent of ribosome"/>
    <property type="evidence" value="ECO:0007669"/>
    <property type="project" value="InterPro"/>
</dbReference>
<dbReference type="AlphaFoldDB" id="A0A1Y2FWR8"/>
<evidence type="ECO:0000256" key="1">
    <source>
        <dbReference type="ARBA" id="ARBA00006598"/>
    </source>
</evidence>
<keyword evidence="2 4" id="KW-0689">Ribosomal protein</keyword>
<dbReference type="OrthoDB" id="162638at2759"/>
<dbReference type="FunCoup" id="A0A1Y2FWR8">
    <property type="interactions" value="40"/>
</dbReference>
<accession>A0A1Y2FWR8</accession>
<dbReference type="Gene3D" id="4.10.410.60">
    <property type="match status" value="1"/>
</dbReference>
<comment type="caution">
    <text evidence="5">The sequence shown here is derived from an EMBL/GenBank/DDBJ whole genome shotgun (WGS) entry which is preliminary data.</text>
</comment>
<evidence type="ECO:0000256" key="3">
    <source>
        <dbReference type="ARBA" id="ARBA00023274"/>
    </source>
</evidence>
<evidence type="ECO:0000256" key="4">
    <source>
        <dbReference type="RuleBase" id="RU000568"/>
    </source>
</evidence>
<dbReference type="Proteomes" id="UP000193467">
    <property type="component" value="Unassembled WGS sequence"/>
</dbReference>